<organism evidence="1 2">
    <name type="scientific">Phytophthora megakarya</name>
    <dbReference type="NCBI Taxonomy" id="4795"/>
    <lineage>
        <taxon>Eukaryota</taxon>
        <taxon>Sar</taxon>
        <taxon>Stramenopiles</taxon>
        <taxon>Oomycota</taxon>
        <taxon>Peronosporomycetes</taxon>
        <taxon>Peronosporales</taxon>
        <taxon>Peronosporaceae</taxon>
        <taxon>Phytophthora</taxon>
    </lineage>
</organism>
<name>A0A225UIY1_9STRA</name>
<accession>A0A225UIY1</accession>
<proteinExistence type="predicted"/>
<keyword evidence="2" id="KW-1185">Reference proteome</keyword>
<reference evidence="2" key="1">
    <citation type="submission" date="2017-03" db="EMBL/GenBank/DDBJ databases">
        <title>Phytopthora megakarya and P. palmivora, two closely related causual agents of cacao black pod achieved similar genome size and gene model numbers by different mechanisms.</title>
        <authorList>
            <person name="Ali S."/>
            <person name="Shao J."/>
            <person name="Larry D.J."/>
            <person name="Kronmiller B."/>
            <person name="Shen D."/>
            <person name="Strem M.D."/>
            <person name="Melnick R.L."/>
            <person name="Guiltinan M.J."/>
            <person name="Tyler B.M."/>
            <person name="Meinhardt L.W."/>
            <person name="Bailey B.A."/>
        </authorList>
    </citation>
    <scope>NUCLEOTIDE SEQUENCE [LARGE SCALE GENOMIC DNA]</scope>
    <source>
        <strain evidence="2">zdho120</strain>
    </source>
</reference>
<comment type="caution">
    <text evidence="1">The sequence shown here is derived from an EMBL/GenBank/DDBJ whole genome shotgun (WGS) entry which is preliminary data.</text>
</comment>
<evidence type="ECO:0008006" key="3">
    <source>
        <dbReference type="Google" id="ProtNLM"/>
    </source>
</evidence>
<dbReference type="AlphaFoldDB" id="A0A225UIY1"/>
<sequence>MAHESGYGERFLGDLNDGLDFNFRLPIRTLSVVPDAYFTQERTEKIQVDRDVLAFLTLSVPDAEPTIENPPDETSGANDCATLFKSNVPPPIQMRPVLGRSSSIDGIAHGAPTWDQLYEDLNALLYRLRHWNISVRLPKSKPYLSHEICAEGIGATPMIAKSVQDLPF</sequence>
<dbReference type="OrthoDB" id="117339at2759"/>
<dbReference type="Proteomes" id="UP000198211">
    <property type="component" value="Unassembled WGS sequence"/>
</dbReference>
<protein>
    <recommendedName>
        <fullName evidence="3">Reverse transcriptase</fullName>
    </recommendedName>
</protein>
<gene>
    <name evidence="1" type="ORF">PHMEG_00037829</name>
</gene>
<evidence type="ECO:0000313" key="2">
    <source>
        <dbReference type="Proteomes" id="UP000198211"/>
    </source>
</evidence>
<evidence type="ECO:0000313" key="1">
    <source>
        <dbReference type="EMBL" id="OWY92948.1"/>
    </source>
</evidence>
<dbReference type="EMBL" id="NBNE01016988">
    <property type="protein sequence ID" value="OWY92948.1"/>
    <property type="molecule type" value="Genomic_DNA"/>
</dbReference>